<dbReference type="RefSeq" id="XP_001737861.1">
    <property type="nucleotide sequence ID" value="XM_001737809.1"/>
</dbReference>
<dbReference type="VEuPathDB" id="AmoebaDB:EDI_124550"/>
<dbReference type="OMA" id="IRFECLI"/>
<gene>
    <name evidence="1" type="ORF">EDI_124550</name>
</gene>
<proteinExistence type="predicted"/>
<dbReference type="OrthoDB" id="1668230at2759"/>
<dbReference type="EMBL" id="DS549364">
    <property type="protein sequence ID" value="EDR25837.1"/>
    <property type="molecule type" value="Genomic_DNA"/>
</dbReference>
<organism evidence="2">
    <name type="scientific">Entamoeba dispar (strain ATCC PRA-260 / SAW760)</name>
    <dbReference type="NCBI Taxonomy" id="370354"/>
    <lineage>
        <taxon>Eukaryota</taxon>
        <taxon>Amoebozoa</taxon>
        <taxon>Evosea</taxon>
        <taxon>Archamoebae</taxon>
        <taxon>Mastigamoebida</taxon>
        <taxon>Entamoebidae</taxon>
        <taxon>Entamoeba</taxon>
    </lineage>
</organism>
<dbReference type="SUPFAM" id="SSF56112">
    <property type="entry name" value="Protein kinase-like (PK-like)"/>
    <property type="match status" value="1"/>
</dbReference>
<dbReference type="KEGG" id="edi:EDI_124550"/>
<name>B0EI09_ENTDS</name>
<dbReference type="Gene3D" id="1.10.510.10">
    <property type="entry name" value="Transferase(Phosphotransferase) domain 1"/>
    <property type="match status" value="1"/>
</dbReference>
<accession>B0EI09</accession>
<keyword evidence="2" id="KW-1185">Reference proteome</keyword>
<reference evidence="2" key="1">
    <citation type="submission" date="2007-12" db="EMBL/GenBank/DDBJ databases">
        <title>Annotation of Entamoeba dispar SAW760.</title>
        <authorList>
            <person name="Lorenzi H."/>
            <person name="Inman J."/>
            <person name="Schobel S."/>
            <person name="Amedeo P."/>
            <person name="Caler E."/>
        </authorList>
    </citation>
    <scope>NUCLEOTIDE SEQUENCE [LARGE SCALE GENOMIC DNA]</scope>
    <source>
        <strain evidence="2">ATCC PRA-260 / SAW760</strain>
    </source>
</reference>
<dbReference type="InterPro" id="IPR011009">
    <property type="entry name" value="Kinase-like_dom_sf"/>
</dbReference>
<dbReference type="Proteomes" id="UP000008076">
    <property type="component" value="Unassembled WGS sequence"/>
</dbReference>
<evidence type="ECO:0008006" key="3">
    <source>
        <dbReference type="Google" id="ProtNLM"/>
    </source>
</evidence>
<dbReference type="GeneID" id="5882917"/>
<sequence length="645" mass="75151">MSTTEEHIKKIIINQNQKPIEYHNTKKEGEVYTKSWVHYPYSYKDTFNKLDSEKIKPFCKGNDKSLQEIYLIVKGISRTLLSEINVSRINLQNENKIIRFECLICDILETAIKYEHRLPEITLEDFVLSDERNKVYAYGELFYLLNLYSDSIEWFFIGFDPTKSNIKPINLNNVCLNLQRLFELCNGKESNYNEIKMFLFDLHHMNSIQNILQHEYYQKIYNRKHGVRINSKDLFFISINGTEVPFIDVINSEPISMSSKTFLEGKDKSSRIQSVGKGGAAFIFKGKLRTKENEMVDVSIKLFKNFKNNLYDTKWIFKREKGMKLWADTTLQDELQTPNFELENNTIKALTYIIDILSCAINFKNLSCFNRDYKLNNIFIKSGRALVGDLGTAIALSPTNPGETKMFTPCMLPCDWVEAEDKTTNDIYSIGITLSNFLMNQTNTEILRIEAIKSKEKALLSESTFVQQLCLVVSNVQPKNNIPSELKNYIKEFKEALLKMMAPKYEERANWDDVQKLLNLTRKTYESLTKKKYVPSVSKKLFTLKDVSKRVLQWYSNLLNSNEDIIENKFFGYSELVSNIEQNEPNQEMFDLTLRLVEDVLFAASKRSDNNLMLDCKAIFEVLKVYPFITDKQKSMVEYLSSLIN</sequence>
<dbReference type="AlphaFoldDB" id="B0EI09"/>
<evidence type="ECO:0000313" key="2">
    <source>
        <dbReference type="Proteomes" id="UP000008076"/>
    </source>
</evidence>
<dbReference type="eggNOG" id="ENOG502RCNI">
    <property type="taxonomic scope" value="Eukaryota"/>
</dbReference>
<protein>
    <recommendedName>
        <fullName evidence="3">Protein kinase domain-containing protein</fullName>
    </recommendedName>
</protein>
<evidence type="ECO:0000313" key="1">
    <source>
        <dbReference type="EMBL" id="EDR25837.1"/>
    </source>
</evidence>